<dbReference type="GO" id="GO:0008360">
    <property type="term" value="P:regulation of cell shape"/>
    <property type="evidence" value="ECO:0007669"/>
    <property type="project" value="UniProtKB-KW"/>
</dbReference>
<evidence type="ECO:0000256" key="2">
    <source>
        <dbReference type="ARBA" id="ARBA00013855"/>
    </source>
</evidence>
<dbReference type="InterPro" id="IPR042177">
    <property type="entry name" value="Cell/Rod_1"/>
</dbReference>
<evidence type="ECO:0000256" key="1">
    <source>
        <dbReference type="ARBA" id="ARBA00009369"/>
    </source>
</evidence>
<dbReference type="AlphaFoldDB" id="A0A2W7SD84"/>
<dbReference type="EMBL" id="QKZV01000008">
    <property type="protein sequence ID" value="PZX60825.1"/>
    <property type="molecule type" value="Genomic_DNA"/>
</dbReference>
<dbReference type="NCBIfam" id="NF010532">
    <property type="entry name" value="PRK13922.9-3"/>
    <property type="match status" value="1"/>
</dbReference>
<dbReference type="Proteomes" id="UP000249720">
    <property type="component" value="Unassembled WGS sequence"/>
</dbReference>
<dbReference type="InterPro" id="IPR042175">
    <property type="entry name" value="Cell/Rod_MreC_2"/>
</dbReference>
<comment type="similarity">
    <text evidence="1">Belongs to the MreC family.</text>
</comment>
<dbReference type="PANTHER" id="PTHR34138">
    <property type="entry name" value="CELL SHAPE-DETERMINING PROTEIN MREC"/>
    <property type="match status" value="1"/>
</dbReference>
<dbReference type="GO" id="GO:0005886">
    <property type="term" value="C:plasma membrane"/>
    <property type="evidence" value="ECO:0007669"/>
    <property type="project" value="TreeGrafter"/>
</dbReference>
<dbReference type="InterPro" id="IPR007221">
    <property type="entry name" value="MreC"/>
</dbReference>
<evidence type="ECO:0000313" key="7">
    <source>
        <dbReference type="Proteomes" id="UP000249720"/>
    </source>
</evidence>
<gene>
    <name evidence="6" type="ORF">LX80_02309</name>
</gene>
<evidence type="ECO:0000256" key="4">
    <source>
        <dbReference type="ARBA" id="ARBA00032089"/>
    </source>
</evidence>
<accession>A0A2W7SD84</accession>
<dbReference type="InterPro" id="IPR055342">
    <property type="entry name" value="MreC_beta-barrel_core"/>
</dbReference>
<organism evidence="6 7">
    <name type="scientific">Hydrotalea sandarakina</name>
    <dbReference type="NCBI Taxonomy" id="1004304"/>
    <lineage>
        <taxon>Bacteria</taxon>
        <taxon>Pseudomonadati</taxon>
        <taxon>Bacteroidota</taxon>
        <taxon>Chitinophagia</taxon>
        <taxon>Chitinophagales</taxon>
        <taxon>Chitinophagaceae</taxon>
        <taxon>Hydrotalea</taxon>
    </lineage>
</organism>
<keyword evidence="3" id="KW-0133">Cell shape</keyword>
<sequence>MVFLSKYSQTHEAFFSAVTGDVTGKIYTKFNDVYSYFSLRKINQQLAEENAALRNRLKSDFQIPDTGKFIFTDTLKIDSLQKTRKYLFLPARVVGNSVSSQTNYLTLQRGSNGGVKKGMAVMGPQGIVGVVVDVSPNYSRVMSLLHRNSRVSAMLKKDNSFGSIEWDGDSPNELTLRNISKGTTVNKGDTVVTSSYSANFPPGLMIGTVSGTENEASSNFYTLKVKPATNFFTLQYVYVIANKYYNEQTSLENNKLKNE</sequence>
<dbReference type="Pfam" id="PF04085">
    <property type="entry name" value="MreC"/>
    <property type="match status" value="1"/>
</dbReference>
<evidence type="ECO:0000259" key="5">
    <source>
        <dbReference type="Pfam" id="PF04085"/>
    </source>
</evidence>
<protein>
    <recommendedName>
        <fullName evidence="2">Cell shape-determining protein MreC</fullName>
    </recommendedName>
    <alternativeName>
        <fullName evidence="4">Cell shape protein MreC</fullName>
    </alternativeName>
</protein>
<dbReference type="PIRSF" id="PIRSF038471">
    <property type="entry name" value="MreC"/>
    <property type="match status" value="1"/>
</dbReference>
<dbReference type="Gene3D" id="2.40.10.350">
    <property type="entry name" value="Rod shape-determining protein MreC, domain 2"/>
    <property type="match status" value="1"/>
</dbReference>
<proteinExistence type="inferred from homology"/>
<evidence type="ECO:0000313" key="6">
    <source>
        <dbReference type="EMBL" id="PZX60825.1"/>
    </source>
</evidence>
<keyword evidence="7" id="KW-1185">Reference proteome</keyword>
<reference evidence="6 7" key="1">
    <citation type="submission" date="2018-06" db="EMBL/GenBank/DDBJ databases">
        <title>Genomic Encyclopedia of Archaeal and Bacterial Type Strains, Phase II (KMG-II): from individual species to whole genera.</title>
        <authorList>
            <person name="Goeker M."/>
        </authorList>
    </citation>
    <scope>NUCLEOTIDE SEQUENCE [LARGE SCALE GENOMIC DNA]</scope>
    <source>
        <strain evidence="6 7">DSM 23241</strain>
    </source>
</reference>
<feature type="domain" description="Rod shape-determining protein MreC beta-barrel core" evidence="5">
    <location>
        <begin position="93"/>
        <end position="240"/>
    </location>
</feature>
<comment type="caution">
    <text evidence="6">The sequence shown here is derived from an EMBL/GenBank/DDBJ whole genome shotgun (WGS) entry which is preliminary data.</text>
</comment>
<dbReference type="PANTHER" id="PTHR34138:SF1">
    <property type="entry name" value="CELL SHAPE-DETERMINING PROTEIN MREC"/>
    <property type="match status" value="1"/>
</dbReference>
<dbReference type="Gene3D" id="2.40.10.340">
    <property type="entry name" value="Rod shape-determining protein MreC, domain 1"/>
    <property type="match status" value="1"/>
</dbReference>
<evidence type="ECO:0000256" key="3">
    <source>
        <dbReference type="ARBA" id="ARBA00022960"/>
    </source>
</evidence>
<name>A0A2W7SD84_9BACT</name>